<feature type="transmembrane region" description="Helical" evidence="1">
    <location>
        <begin position="6"/>
        <end position="26"/>
    </location>
</feature>
<proteinExistence type="predicted"/>
<keyword evidence="3" id="KW-1185">Reference proteome</keyword>
<evidence type="ECO:0000256" key="1">
    <source>
        <dbReference type="SAM" id="Phobius"/>
    </source>
</evidence>
<evidence type="ECO:0000313" key="3">
    <source>
        <dbReference type="Proteomes" id="UP001642484"/>
    </source>
</evidence>
<accession>A0ABP0PCM7</accession>
<feature type="transmembrane region" description="Helical" evidence="1">
    <location>
        <begin position="38"/>
        <end position="60"/>
    </location>
</feature>
<sequence length="173" mass="19228">MAGHGYLAVGLLALLPSICLAAYVGLSRVFRQGMPRKEAALCWTAMVLSLSFPLTCGYVGRHKRWSTLVMEIEESLVDEFGRDWGFRLVQLHMSRSPPTFPRGAFRRRRVRSRRGDGCGAGFHVCAGGRSSVCVFSNDCGVPMTRRRGVSPLKGQCRLQKGLKRFCHPEGPEE</sequence>
<organism evidence="2 3">
    <name type="scientific">Durusdinium trenchii</name>
    <dbReference type="NCBI Taxonomy" id="1381693"/>
    <lineage>
        <taxon>Eukaryota</taxon>
        <taxon>Sar</taxon>
        <taxon>Alveolata</taxon>
        <taxon>Dinophyceae</taxon>
        <taxon>Suessiales</taxon>
        <taxon>Symbiodiniaceae</taxon>
        <taxon>Durusdinium</taxon>
    </lineage>
</organism>
<protein>
    <submittedName>
        <fullName evidence="2">Uncharacterized protein</fullName>
    </submittedName>
</protein>
<dbReference type="EMBL" id="CAXAMN010022874">
    <property type="protein sequence ID" value="CAK9073401.1"/>
    <property type="molecule type" value="Genomic_DNA"/>
</dbReference>
<keyword evidence="1" id="KW-0812">Transmembrane</keyword>
<reference evidence="2 3" key="1">
    <citation type="submission" date="2024-02" db="EMBL/GenBank/DDBJ databases">
        <authorList>
            <person name="Chen Y."/>
            <person name="Shah S."/>
            <person name="Dougan E. K."/>
            <person name="Thang M."/>
            <person name="Chan C."/>
        </authorList>
    </citation>
    <scope>NUCLEOTIDE SEQUENCE [LARGE SCALE GENOMIC DNA]</scope>
</reference>
<comment type="caution">
    <text evidence="2">The sequence shown here is derived from an EMBL/GenBank/DDBJ whole genome shotgun (WGS) entry which is preliminary data.</text>
</comment>
<keyword evidence="1" id="KW-1133">Transmembrane helix</keyword>
<name>A0ABP0PCM7_9DINO</name>
<gene>
    <name evidence="2" type="ORF">CCMP2556_LOCUS36144</name>
</gene>
<keyword evidence="1" id="KW-0472">Membrane</keyword>
<evidence type="ECO:0000313" key="2">
    <source>
        <dbReference type="EMBL" id="CAK9073401.1"/>
    </source>
</evidence>
<dbReference type="Proteomes" id="UP001642484">
    <property type="component" value="Unassembled WGS sequence"/>
</dbReference>